<dbReference type="SUPFAM" id="SSF55846">
    <property type="entry name" value="N-acetylmuramoyl-L-alanine amidase-like"/>
    <property type="match status" value="1"/>
</dbReference>
<dbReference type="HOGENOM" id="CLU_015278_2_0_11"/>
<keyword evidence="9" id="KW-1185">Reference proteome</keyword>
<evidence type="ECO:0000256" key="1">
    <source>
        <dbReference type="ARBA" id="ARBA00001561"/>
    </source>
</evidence>
<dbReference type="eggNOG" id="COG3023">
    <property type="taxonomic scope" value="Bacteria"/>
</dbReference>
<dbReference type="GO" id="GO:0071555">
    <property type="term" value="P:cell wall organization"/>
    <property type="evidence" value="ECO:0007669"/>
    <property type="project" value="UniProtKB-KW"/>
</dbReference>
<dbReference type="GO" id="GO:0008745">
    <property type="term" value="F:N-acetylmuramoyl-L-alanine amidase activity"/>
    <property type="evidence" value="ECO:0007669"/>
    <property type="project" value="UniProtKB-EC"/>
</dbReference>
<dbReference type="InterPro" id="IPR023346">
    <property type="entry name" value="Lysozyme-like_dom_sf"/>
</dbReference>
<dbReference type="InterPro" id="IPR033803">
    <property type="entry name" value="CBD-like_Golvesin-Xly"/>
</dbReference>
<proteinExistence type="predicted"/>
<dbReference type="InterPro" id="IPR002502">
    <property type="entry name" value="Amidase_domain"/>
</dbReference>
<dbReference type="Gene3D" id="3.40.80.10">
    <property type="entry name" value="Peptidoglycan recognition protein-like"/>
    <property type="match status" value="1"/>
</dbReference>
<dbReference type="SUPFAM" id="SSF53955">
    <property type="entry name" value="Lysozyme-like"/>
    <property type="match status" value="1"/>
</dbReference>
<reference evidence="8" key="2">
    <citation type="submission" date="2023-11" db="EMBL/GenBank/DDBJ databases">
        <title>MicrobeMod: A computational toolkit for identifying prokaryotic methylation and restriction-modification with nanopore sequencing.</title>
        <authorList>
            <person name="Crits-Christoph A."/>
            <person name="Kang S.C."/>
            <person name="Lee H."/>
            <person name="Ostrov N."/>
        </authorList>
    </citation>
    <scope>NUCLEOTIDE SEQUENCE</scope>
    <source>
        <strain evidence="8">ATCC 51242</strain>
    </source>
</reference>
<dbReference type="InterPro" id="IPR036505">
    <property type="entry name" value="Amidase/PGRP_sf"/>
</dbReference>
<organism evidence="7 9">
    <name type="scientific">Rubrobacter radiotolerans</name>
    <name type="common">Arthrobacter radiotolerans</name>
    <dbReference type="NCBI Taxonomy" id="42256"/>
    <lineage>
        <taxon>Bacteria</taxon>
        <taxon>Bacillati</taxon>
        <taxon>Actinomycetota</taxon>
        <taxon>Rubrobacteria</taxon>
        <taxon>Rubrobacterales</taxon>
        <taxon>Rubrobacteraceae</taxon>
        <taxon>Rubrobacter</taxon>
    </lineage>
</organism>
<dbReference type="PANTHER" id="PTHR30417">
    <property type="entry name" value="N-ACETYLMURAMOYL-L-ALANINE AMIDASE AMID"/>
    <property type="match status" value="1"/>
</dbReference>
<dbReference type="GO" id="GO:0009254">
    <property type="term" value="P:peptidoglycan turnover"/>
    <property type="evidence" value="ECO:0007669"/>
    <property type="project" value="TreeGrafter"/>
</dbReference>
<dbReference type="SMART" id="SM00644">
    <property type="entry name" value="Ami_2"/>
    <property type="match status" value="1"/>
</dbReference>
<evidence type="ECO:0000256" key="3">
    <source>
        <dbReference type="ARBA" id="ARBA00022801"/>
    </source>
</evidence>
<evidence type="ECO:0000256" key="5">
    <source>
        <dbReference type="SAM" id="Phobius"/>
    </source>
</evidence>
<dbReference type="InterPro" id="IPR006311">
    <property type="entry name" value="TAT_signal"/>
</dbReference>
<dbReference type="KEGG" id="rrd:RradSPS_0234"/>
<keyword evidence="5" id="KW-1133">Transmembrane helix</keyword>
<keyword evidence="5" id="KW-0472">Membrane</keyword>
<protein>
    <recommendedName>
        <fullName evidence="2">N-acetylmuramoyl-L-alanine amidase</fullName>
        <ecNumber evidence="2">3.5.1.28</ecNumber>
    </recommendedName>
</protein>
<keyword evidence="3 8" id="KW-0378">Hydrolase</keyword>
<dbReference type="Proteomes" id="UP000025229">
    <property type="component" value="Chromosome"/>
</dbReference>
<dbReference type="EC" id="3.5.1.28" evidence="2"/>
<feature type="domain" description="N-acetylmuramoyl-L-alanine amidase" evidence="6">
    <location>
        <begin position="226"/>
        <end position="366"/>
    </location>
</feature>
<keyword evidence="4" id="KW-0961">Cell wall biogenesis/degradation</keyword>
<dbReference type="FunFam" id="3.40.80.10:FF:000006">
    <property type="entry name" value="N-acetylmuramoyl-L-alanine amidase"/>
    <property type="match status" value="1"/>
</dbReference>
<dbReference type="EMBL" id="CP007514">
    <property type="protein sequence ID" value="AHY45517.1"/>
    <property type="molecule type" value="Genomic_DNA"/>
</dbReference>
<evidence type="ECO:0000313" key="7">
    <source>
        <dbReference type="EMBL" id="AHY45517.1"/>
    </source>
</evidence>
<evidence type="ECO:0000256" key="4">
    <source>
        <dbReference type="ARBA" id="ARBA00023316"/>
    </source>
</evidence>
<dbReference type="PANTHER" id="PTHR30417:SF1">
    <property type="entry name" value="N-ACETYLMURAMOYL-L-ALANINE AMIDASE AMID"/>
    <property type="match status" value="1"/>
</dbReference>
<evidence type="ECO:0000313" key="8">
    <source>
        <dbReference type="EMBL" id="MDX5892930.1"/>
    </source>
</evidence>
<evidence type="ECO:0000256" key="2">
    <source>
        <dbReference type="ARBA" id="ARBA00011901"/>
    </source>
</evidence>
<dbReference type="Gene3D" id="1.10.530.10">
    <property type="match status" value="1"/>
</dbReference>
<dbReference type="CDD" id="cd14488">
    <property type="entry name" value="CBM6-CBM35-CBM36_like_2"/>
    <property type="match status" value="1"/>
</dbReference>
<dbReference type="EMBL" id="JAWXXX010000001">
    <property type="protein sequence ID" value="MDX5892930.1"/>
    <property type="molecule type" value="Genomic_DNA"/>
</dbReference>
<dbReference type="AlphaFoldDB" id="A0A023WZ71"/>
<accession>A0A023WZ71</accession>
<dbReference type="STRING" id="42256.RradSPS_0234"/>
<gene>
    <name evidence="7" type="ORF">RradSPS_0234</name>
    <name evidence="8" type="ORF">SIL72_02695</name>
</gene>
<sequence length="534" mass="57675">MCEEKVSVSRYGMDRREFLKLGGVGVFGAALLGVTLSGRAFAQSEASLPDEFKAASGEYEVPLEVLLAVGYVSTRWTMPPPSAGEFEPGDIHGMGGYGVMALSEDPESNMLKKAAEITNIPEEKLKTDRASNILGAAAVLAELRRSSGGDPADLDSWYDAVAAYGGGPLYANQVFQTLKEGASQPVAGEEFGFGAQDVEGPQPLYSTAATPDYPSATWYGAYSGNYTQANRPSSNKIDKVVVHVMQGSYSSAINWFKDSRAGVSCHYNIRSSDGAIGQSVQEKDIAWHAGYWSTNQTSVGIEHEGYVSDPGRWFTTAMYESSAKLTAYLCKKYGIPIDRNHIIGHNQVPGCSSGSGGGGGCHTDPGSGWDWTRYMNLVKQYAGGSTQQEPQKSSVYTQVVDNSTADRFKTNTGWSVSSWNSQKYGADYRYANPVAPGSTPYLVRYKVNVPQKGKYAVHVRNPAGSGYNPKALYRVRAAGGIKTRLVNQRINGGKWVGLGTFNFNAGEQWAVEISRKSPEPGYVIADAIRIVHRP</sequence>
<dbReference type="Pfam" id="PF25275">
    <property type="entry name" value="Golvesin_C"/>
    <property type="match status" value="1"/>
</dbReference>
<reference evidence="7 9" key="1">
    <citation type="submission" date="2014-03" db="EMBL/GenBank/DDBJ databases">
        <title>Complete genome sequence of the Radio-Resistant Rubrobacter radiotolerans RSPS-4.</title>
        <authorList>
            <person name="Egas C.C."/>
            <person name="Barroso C.C."/>
            <person name="Froufe H.J.C."/>
            <person name="Pacheco J.J."/>
            <person name="Albuquerque L.L."/>
            <person name="da Costa M.M.S."/>
        </authorList>
    </citation>
    <scope>NUCLEOTIDE SEQUENCE [LARGE SCALE GENOMIC DNA]</scope>
    <source>
        <strain evidence="7 9">RSPS-4</strain>
    </source>
</reference>
<evidence type="ECO:0000259" key="6">
    <source>
        <dbReference type="SMART" id="SM00644"/>
    </source>
</evidence>
<evidence type="ECO:0000313" key="9">
    <source>
        <dbReference type="Proteomes" id="UP000025229"/>
    </source>
</evidence>
<dbReference type="Pfam" id="PF01510">
    <property type="entry name" value="Amidase_2"/>
    <property type="match status" value="1"/>
</dbReference>
<comment type="catalytic activity">
    <reaction evidence="1">
        <text>Hydrolyzes the link between N-acetylmuramoyl residues and L-amino acid residues in certain cell-wall glycopeptides.</text>
        <dbReference type="EC" id="3.5.1.28"/>
    </reaction>
</comment>
<dbReference type="InterPro" id="IPR051206">
    <property type="entry name" value="NAMLAA_amidase_2"/>
</dbReference>
<dbReference type="Proteomes" id="UP001281130">
    <property type="component" value="Unassembled WGS sequence"/>
</dbReference>
<dbReference type="GO" id="GO:0009253">
    <property type="term" value="P:peptidoglycan catabolic process"/>
    <property type="evidence" value="ECO:0007669"/>
    <property type="project" value="InterPro"/>
</dbReference>
<dbReference type="PROSITE" id="PS51318">
    <property type="entry name" value="TAT"/>
    <property type="match status" value="1"/>
</dbReference>
<dbReference type="PATRIC" id="fig|42256.3.peg.237"/>
<keyword evidence="5" id="KW-0812">Transmembrane</keyword>
<feature type="transmembrane region" description="Helical" evidence="5">
    <location>
        <begin position="21"/>
        <end position="42"/>
    </location>
</feature>
<dbReference type="RefSeq" id="WP_159449865.1">
    <property type="nucleotide sequence ID" value="NZ_CP007514.1"/>
</dbReference>
<name>A0A023WZ71_RUBRA</name>
<dbReference type="CDD" id="cd06583">
    <property type="entry name" value="PGRP"/>
    <property type="match status" value="1"/>
</dbReference>